<feature type="region of interest" description="Disordered" evidence="1">
    <location>
        <begin position="354"/>
        <end position="373"/>
    </location>
</feature>
<dbReference type="Proteomes" id="UP000218811">
    <property type="component" value="Unassembled WGS sequence"/>
</dbReference>
<feature type="compositionally biased region" description="Low complexity" evidence="1">
    <location>
        <begin position="165"/>
        <end position="176"/>
    </location>
</feature>
<dbReference type="OrthoDB" id="2758629at2759"/>
<protein>
    <submittedName>
        <fullName evidence="2">Uncharacterized protein</fullName>
    </submittedName>
</protein>
<reference evidence="2 3" key="1">
    <citation type="journal article" date="2012" name="Science">
        <title>The Paleozoic origin of enzymatic lignin decomposition reconstructed from 31 fungal genomes.</title>
        <authorList>
            <person name="Floudas D."/>
            <person name="Binder M."/>
            <person name="Riley R."/>
            <person name="Barry K."/>
            <person name="Blanchette R.A."/>
            <person name="Henrissat B."/>
            <person name="Martinez A.T."/>
            <person name="Otillar R."/>
            <person name="Spatafora J.W."/>
            <person name="Yadav J.S."/>
            <person name="Aerts A."/>
            <person name="Benoit I."/>
            <person name="Boyd A."/>
            <person name="Carlson A."/>
            <person name="Copeland A."/>
            <person name="Coutinho P.M."/>
            <person name="de Vries R.P."/>
            <person name="Ferreira P."/>
            <person name="Findley K."/>
            <person name="Foster B."/>
            <person name="Gaskell J."/>
            <person name="Glotzer D."/>
            <person name="Gorecki P."/>
            <person name="Heitman J."/>
            <person name="Hesse C."/>
            <person name="Hori C."/>
            <person name="Igarashi K."/>
            <person name="Jurgens J.A."/>
            <person name="Kallen N."/>
            <person name="Kersten P."/>
            <person name="Kohler A."/>
            <person name="Kuees U."/>
            <person name="Kumar T.K.A."/>
            <person name="Kuo A."/>
            <person name="LaButti K."/>
            <person name="Larrondo L.F."/>
            <person name="Lindquist E."/>
            <person name="Ling A."/>
            <person name="Lombard V."/>
            <person name="Lucas S."/>
            <person name="Lundell T."/>
            <person name="Martin R."/>
            <person name="McLaughlin D.J."/>
            <person name="Morgenstern I."/>
            <person name="Morin E."/>
            <person name="Murat C."/>
            <person name="Nagy L.G."/>
            <person name="Nolan M."/>
            <person name="Ohm R.A."/>
            <person name="Patyshakuliyeva A."/>
            <person name="Rokas A."/>
            <person name="Ruiz-Duenas F.J."/>
            <person name="Sabat G."/>
            <person name="Salamov A."/>
            <person name="Samejima M."/>
            <person name="Schmutz J."/>
            <person name="Slot J.C."/>
            <person name="St John F."/>
            <person name="Stenlid J."/>
            <person name="Sun H."/>
            <person name="Sun S."/>
            <person name="Syed K."/>
            <person name="Tsang A."/>
            <person name="Wiebenga A."/>
            <person name="Young D."/>
            <person name="Pisabarro A."/>
            <person name="Eastwood D.C."/>
            <person name="Martin F."/>
            <person name="Cullen D."/>
            <person name="Grigoriev I.V."/>
            <person name="Hibbett D.S."/>
        </authorList>
    </citation>
    <scope>NUCLEOTIDE SEQUENCE [LARGE SCALE GENOMIC DNA]</scope>
    <source>
        <strain evidence="2 3">MD-104</strain>
    </source>
</reference>
<accession>A0A2H3JTY0</accession>
<dbReference type="EMBL" id="KB468011">
    <property type="protein sequence ID" value="PCH39577.1"/>
    <property type="molecule type" value="Genomic_DNA"/>
</dbReference>
<evidence type="ECO:0000256" key="1">
    <source>
        <dbReference type="SAM" id="MobiDB-lite"/>
    </source>
</evidence>
<organism evidence="2 3">
    <name type="scientific">Wolfiporia cocos (strain MD-104)</name>
    <name type="common">Brown rot fungus</name>
    <dbReference type="NCBI Taxonomy" id="742152"/>
    <lineage>
        <taxon>Eukaryota</taxon>
        <taxon>Fungi</taxon>
        <taxon>Dikarya</taxon>
        <taxon>Basidiomycota</taxon>
        <taxon>Agaricomycotina</taxon>
        <taxon>Agaricomycetes</taxon>
        <taxon>Polyporales</taxon>
        <taxon>Phaeolaceae</taxon>
        <taxon>Wolfiporia</taxon>
    </lineage>
</organism>
<keyword evidence="3" id="KW-1185">Reference proteome</keyword>
<evidence type="ECO:0000313" key="2">
    <source>
        <dbReference type="EMBL" id="PCH39577.1"/>
    </source>
</evidence>
<gene>
    <name evidence="2" type="ORF">WOLCODRAFT_168144</name>
</gene>
<dbReference type="AlphaFoldDB" id="A0A2H3JTY0"/>
<name>A0A2H3JTY0_WOLCO</name>
<feature type="region of interest" description="Disordered" evidence="1">
    <location>
        <begin position="164"/>
        <end position="194"/>
    </location>
</feature>
<evidence type="ECO:0000313" key="3">
    <source>
        <dbReference type="Proteomes" id="UP000218811"/>
    </source>
</evidence>
<feature type="compositionally biased region" description="Low complexity" evidence="1">
    <location>
        <begin position="184"/>
        <end position="194"/>
    </location>
</feature>
<sequence length="411" mass="44169">MDTLRDTGSLFSKSNPEGIKFPESAATSLVIRDYNVRRPIPGLGNVVPRLVGDSVQGVQVPEKVVVADRYPILIGHRSKASLFSRDAELSSVHIPVEQKTPSGDSKTTVDLSERDLAPQNAVQSTTRRTPSSDAIWAGECHRHDQALIVSEQRRLYRDVEEYLRSPSSTDSPCTPSLVGDIDSDSSSLCDSDQSVSEMSTDSVVDLAPSVSCHTRVSLVIEELKRRCETGDTGPLLSATVPDITLNGGEPALLYTDSPVPEFPDSFVGADNGEVEERLKHSDEATIAALSDLPNSSAVDFLQIPSMSWTAPKPDVDSESVVNISNVSGSAFVLCVPPRRGKFKIDKRYTDTLASGPADLGHGAGRGSGTGRPREYSLASRYDIPKTENAIKYSRVGRGRGIGLGIAPPGYF</sequence>
<proteinExistence type="predicted"/>